<accession>A0A183JDF2</accession>
<keyword evidence="2" id="KW-1185">Reference proteome</keyword>
<protein>
    <submittedName>
        <fullName evidence="1 3">Uncharacterized protein</fullName>
    </submittedName>
</protein>
<proteinExistence type="predicted"/>
<dbReference type="Proteomes" id="UP000279833">
    <property type="component" value="Unassembled WGS sequence"/>
</dbReference>
<reference evidence="1 2" key="2">
    <citation type="submission" date="2018-11" db="EMBL/GenBank/DDBJ databases">
        <authorList>
            <consortium name="Pathogen Informatics"/>
        </authorList>
    </citation>
    <scope>NUCLEOTIDE SEQUENCE [LARGE SCALE GENOMIC DNA]</scope>
    <source>
        <strain evidence="1">Dakar</strain>
        <strain evidence="2">Dakar, Senegal</strain>
    </source>
</reference>
<evidence type="ECO:0000313" key="1">
    <source>
        <dbReference type="EMBL" id="VDO63365.1"/>
    </source>
</evidence>
<evidence type="ECO:0000313" key="3">
    <source>
        <dbReference type="WBParaSite" id="SCUD_0000071401-mRNA-1"/>
    </source>
</evidence>
<name>A0A183JDF2_9TREM</name>
<gene>
    <name evidence="1" type="ORF">SCUD_LOCUS715</name>
</gene>
<organism evidence="3">
    <name type="scientific">Schistosoma curassoni</name>
    <dbReference type="NCBI Taxonomy" id="6186"/>
    <lineage>
        <taxon>Eukaryota</taxon>
        <taxon>Metazoa</taxon>
        <taxon>Spiralia</taxon>
        <taxon>Lophotrochozoa</taxon>
        <taxon>Platyhelminthes</taxon>
        <taxon>Trematoda</taxon>
        <taxon>Digenea</taxon>
        <taxon>Strigeidida</taxon>
        <taxon>Schistosomatoidea</taxon>
        <taxon>Schistosomatidae</taxon>
        <taxon>Schistosoma</taxon>
    </lineage>
</organism>
<dbReference type="EMBL" id="UZAK01000513">
    <property type="protein sequence ID" value="VDO63365.1"/>
    <property type="molecule type" value="Genomic_DNA"/>
</dbReference>
<dbReference type="AlphaFoldDB" id="A0A183JDF2"/>
<evidence type="ECO:0000313" key="2">
    <source>
        <dbReference type="Proteomes" id="UP000279833"/>
    </source>
</evidence>
<reference evidence="3" key="1">
    <citation type="submission" date="2016-06" db="UniProtKB">
        <authorList>
            <consortium name="WormBaseParasite"/>
        </authorList>
    </citation>
    <scope>IDENTIFICATION</scope>
</reference>
<sequence>MGMKTLNTNHNDSCLMRTILFQLFDITNMPIKVTPKDEIQ</sequence>
<dbReference type="WBParaSite" id="SCUD_0000071401-mRNA-1">
    <property type="protein sequence ID" value="SCUD_0000071401-mRNA-1"/>
    <property type="gene ID" value="SCUD_0000071401"/>
</dbReference>